<dbReference type="AlphaFoldDB" id="G2QNP2"/>
<dbReference type="GO" id="GO:0016787">
    <property type="term" value="F:hydrolase activity"/>
    <property type="evidence" value="ECO:0007669"/>
    <property type="project" value="TreeGrafter"/>
</dbReference>
<gene>
    <name evidence="7" type="ORF">MYCTH_2130416</name>
</gene>
<feature type="transmembrane region" description="Helical" evidence="6">
    <location>
        <begin position="6"/>
        <end position="27"/>
    </location>
</feature>
<evidence type="ECO:0000256" key="4">
    <source>
        <dbReference type="ARBA" id="ARBA00022989"/>
    </source>
</evidence>
<proteinExistence type="inferred from homology"/>
<dbReference type="PANTHER" id="PTHR31885:SF6">
    <property type="entry name" value="GH04784P"/>
    <property type="match status" value="1"/>
</dbReference>
<evidence type="ECO:0008006" key="9">
    <source>
        <dbReference type="Google" id="ProtNLM"/>
    </source>
</evidence>
<dbReference type="KEGG" id="mtm:MYCTH_2130416"/>
<sequence length="226" mass="23963">MSSSRVLSTANPALLTGSVGAAVLYLAMARSRPSRRRMIVKTASTALLSAMAAVQGGPLLLVAALALGSLGDAFLAWDDDASFLLGLASFLVAHLLYIVVFFQNNTNITEGPWALLRSWRAPAAGSLILLVSVMITILVPRIDQGLRPPVVLYSLTILVMALTALTVDSSRVVAGSLMFSGSDAILAADRFLVSPASSHRAWMQPAVWVLYYFGQLQIALGLLPLP</sequence>
<dbReference type="Pfam" id="PF07947">
    <property type="entry name" value="YhhN"/>
    <property type="match status" value="1"/>
</dbReference>
<dbReference type="GO" id="GO:0016020">
    <property type="term" value="C:membrane"/>
    <property type="evidence" value="ECO:0007669"/>
    <property type="project" value="UniProtKB-SubCell"/>
</dbReference>
<feature type="transmembrane region" description="Helical" evidence="6">
    <location>
        <begin position="123"/>
        <end position="142"/>
    </location>
</feature>
<evidence type="ECO:0000256" key="5">
    <source>
        <dbReference type="ARBA" id="ARBA00023136"/>
    </source>
</evidence>
<evidence type="ECO:0000313" key="8">
    <source>
        <dbReference type="Proteomes" id="UP000007322"/>
    </source>
</evidence>
<dbReference type="PROSITE" id="PS51318">
    <property type="entry name" value="TAT"/>
    <property type="match status" value="1"/>
</dbReference>
<dbReference type="VEuPathDB" id="FungiDB:MYCTH_2130416"/>
<dbReference type="OMA" id="RAAWFHR"/>
<comment type="subcellular location">
    <subcellularLocation>
        <location evidence="1">Membrane</location>
        <topology evidence="1">Multi-pass membrane protein</topology>
    </subcellularLocation>
</comment>
<dbReference type="HOGENOM" id="CLU_079086_2_0_1"/>
<evidence type="ECO:0000256" key="1">
    <source>
        <dbReference type="ARBA" id="ARBA00004141"/>
    </source>
</evidence>
<evidence type="ECO:0000256" key="2">
    <source>
        <dbReference type="ARBA" id="ARBA00007375"/>
    </source>
</evidence>
<dbReference type="OrthoDB" id="2133758at2759"/>
<dbReference type="GeneID" id="11506498"/>
<dbReference type="PANTHER" id="PTHR31885">
    <property type="entry name" value="GH04784P"/>
    <property type="match status" value="1"/>
</dbReference>
<dbReference type="EMBL" id="CP003008">
    <property type="protein sequence ID" value="AEO61266.1"/>
    <property type="molecule type" value="Genomic_DNA"/>
</dbReference>
<dbReference type="RefSeq" id="XP_003666511.1">
    <property type="nucleotide sequence ID" value="XM_003666463.1"/>
</dbReference>
<dbReference type="InterPro" id="IPR012506">
    <property type="entry name" value="TMEM86B-like"/>
</dbReference>
<dbReference type="Proteomes" id="UP000007322">
    <property type="component" value="Chromosome 7"/>
</dbReference>
<dbReference type="InterPro" id="IPR006311">
    <property type="entry name" value="TAT_signal"/>
</dbReference>
<comment type="similarity">
    <text evidence="2">Belongs to the TMEM86 family.</text>
</comment>
<keyword evidence="4 6" id="KW-1133">Transmembrane helix</keyword>
<accession>G2QNP2</accession>
<keyword evidence="5 6" id="KW-0472">Membrane</keyword>
<feature type="transmembrane region" description="Helical" evidence="6">
    <location>
        <begin position="47"/>
        <end position="70"/>
    </location>
</feature>
<organism evidence="7 8">
    <name type="scientific">Thermothelomyces thermophilus (strain ATCC 42464 / BCRC 31852 / DSM 1799)</name>
    <name type="common">Sporotrichum thermophile</name>
    <dbReference type="NCBI Taxonomy" id="573729"/>
    <lineage>
        <taxon>Eukaryota</taxon>
        <taxon>Fungi</taxon>
        <taxon>Dikarya</taxon>
        <taxon>Ascomycota</taxon>
        <taxon>Pezizomycotina</taxon>
        <taxon>Sordariomycetes</taxon>
        <taxon>Sordariomycetidae</taxon>
        <taxon>Sordariales</taxon>
        <taxon>Chaetomiaceae</taxon>
        <taxon>Thermothelomyces</taxon>
    </lineage>
</organism>
<evidence type="ECO:0000256" key="6">
    <source>
        <dbReference type="SAM" id="Phobius"/>
    </source>
</evidence>
<keyword evidence="8" id="KW-1185">Reference proteome</keyword>
<feature type="transmembrane region" description="Helical" evidence="6">
    <location>
        <begin position="82"/>
        <end position="102"/>
    </location>
</feature>
<feature type="transmembrane region" description="Helical" evidence="6">
    <location>
        <begin position="148"/>
        <end position="165"/>
    </location>
</feature>
<keyword evidence="3 6" id="KW-0812">Transmembrane</keyword>
<evidence type="ECO:0000313" key="7">
    <source>
        <dbReference type="EMBL" id="AEO61266.1"/>
    </source>
</evidence>
<reference evidence="7 8" key="1">
    <citation type="journal article" date="2011" name="Nat. Biotechnol.">
        <title>Comparative genomic analysis of the thermophilic biomass-degrading fungi Myceliophthora thermophila and Thielavia terrestris.</title>
        <authorList>
            <person name="Berka R.M."/>
            <person name="Grigoriev I.V."/>
            <person name="Otillar R."/>
            <person name="Salamov A."/>
            <person name="Grimwood J."/>
            <person name="Reid I."/>
            <person name="Ishmael N."/>
            <person name="John T."/>
            <person name="Darmond C."/>
            <person name="Moisan M.-C."/>
            <person name="Henrissat B."/>
            <person name="Coutinho P.M."/>
            <person name="Lombard V."/>
            <person name="Natvig D.O."/>
            <person name="Lindquist E."/>
            <person name="Schmutz J."/>
            <person name="Lucas S."/>
            <person name="Harris P."/>
            <person name="Powlowski J."/>
            <person name="Bellemare A."/>
            <person name="Taylor D."/>
            <person name="Butler G."/>
            <person name="de Vries R.P."/>
            <person name="Allijn I.E."/>
            <person name="van den Brink J."/>
            <person name="Ushinsky S."/>
            <person name="Storms R."/>
            <person name="Powell A.J."/>
            <person name="Paulsen I.T."/>
            <person name="Elbourne L.D.H."/>
            <person name="Baker S.E."/>
            <person name="Magnuson J."/>
            <person name="LaBoissiere S."/>
            <person name="Clutterbuck A.J."/>
            <person name="Martinez D."/>
            <person name="Wogulis M."/>
            <person name="de Leon A.L."/>
            <person name="Rey M.W."/>
            <person name="Tsang A."/>
        </authorList>
    </citation>
    <scope>NUCLEOTIDE SEQUENCE [LARGE SCALE GENOMIC DNA]</scope>
    <source>
        <strain evidence="8">ATCC 42464 / BCRC 31852 / DSM 1799</strain>
    </source>
</reference>
<protein>
    <recommendedName>
        <fullName evidence="9">YhhN-like protein</fullName>
    </recommendedName>
</protein>
<evidence type="ECO:0000256" key="3">
    <source>
        <dbReference type="ARBA" id="ARBA00022692"/>
    </source>
</evidence>
<dbReference type="InParanoid" id="G2QNP2"/>
<dbReference type="eggNOG" id="ENOG502S96P">
    <property type="taxonomic scope" value="Eukaryota"/>
</dbReference>
<name>G2QNP2_THET4</name>